<feature type="compositionally biased region" description="Basic and acidic residues" evidence="1">
    <location>
        <begin position="23"/>
        <end position="37"/>
    </location>
</feature>
<dbReference type="EMBL" id="CAVNYO010000401">
    <property type="protein sequence ID" value="CAK5274198.1"/>
    <property type="molecule type" value="Genomic_DNA"/>
</dbReference>
<sequence length="238" mass="25762">MGPENRTRDIRSSRNTPTFLHDGTGDVDRPRDGEPHSGPHRASTAPWDVRRGRARQGGSQLKHIQLQHPPVVHAASRTPCAVAQNAHHRRHISSHSCFETLFSNGPTGMPMYLASAVFVRHTMHALYSDLRVVLNKVSVVAPPPSTTRHSREKTLSIGLSATGVARVSGAAGEWEVNSTYTFSPLTGLIHIHTINSIHPAPHQAVYDSLRASLGTMFGASQPSQTGKPTTCARKASSL</sequence>
<gene>
    <name evidence="2" type="ORF">MYCIT1_LOCUS21228</name>
</gene>
<accession>A0AAD2HDH1</accession>
<feature type="compositionally biased region" description="Polar residues" evidence="1">
    <location>
        <begin position="218"/>
        <end position="228"/>
    </location>
</feature>
<feature type="region of interest" description="Disordered" evidence="1">
    <location>
        <begin position="218"/>
        <end position="238"/>
    </location>
</feature>
<protein>
    <submittedName>
        <fullName evidence="2">Uncharacterized protein</fullName>
    </submittedName>
</protein>
<dbReference type="Proteomes" id="UP001295794">
    <property type="component" value="Unassembled WGS sequence"/>
</dbReference>
<name>A0AAD2HDH1_9AGAR</name>
<proteinExistence type="predicted"/>
<evidence type="ECO:0000313" key="2">
    <source>
        <dbReference type="EMBL" id="CAK5274198.1"/>
    </source>
</evidence>
<feature type="region of interest" description="Disordered" evidence="1">
    <location>
        <begin position="1"/>
        <end position="60"/>
    </location>
</feature>
<dbReference type="AlphaFoldDB" id="A0AAD2HDH1"/>
<evidence type="ECO:0000313" key="3">
    <source>
        <dbReference type="Proteomes" id="UP001295794"/>
    </source>
</evidence>
<evidence type="ECO:0000256" key="1">
    <source>
        <dbReference type="SAM" id="MobiDB-lite"/>
    </source>
</evidence>
<comment type="caution">
    <text evidence="2">The sequence shown here is derived from an EMBL/GenBank/DDBJ whole genome shotgun (WGS) entry which is preliminary data.</text>
</comment>
<keyword evidence="3" id="KW-1185">Reference proteome</keyword>
<feature type="compositionally biased region" description="Basic and acidic residues" evidence="1">
    <location>
        <begin position="1"/>
        <end position="12"/>
    </location>
</feature>
<organism evidence="2 3">
    <name type="scientific">Mycena citricolor</name>
    <dbReference type="NCBI Taxonomy" id="2018698"/>
    <lineage>
        <taxon>Eukaryota</taxon>
        <taxon>Fungi</taxon>
        <taxon>Dikarya</taxon>
        <taxon>Basidiomycota</taxon>
        <taxon>Agaricomycotina</taxon>
        <taxon>Agaricomycetes</taxon>
        <taxon>Agaricomycetidae</taxon>
        <taxon>Agaricales</taxon>
        <taxon>Marasmiineae</taxon>
        <taxon>Mycenaceae</taxon>
        <taxon>Mycena</taxon>
    </lineage>
</organism>
<reference evidence="2" key="1">
    <citation type="submission" date="2023-11" db="EMBL/GenBank/DDBJ databases">
        <authorList>
            <person name="De Vega J J."/>
            <person name="De Vega J J."/>
        </authorList>
    </citation>
    <scope>NUCLEOTIDE SEQUENCE</scope>
</reference>